<gene>
    <name evidence="3" type="ORF">BB561_005823</name>
</gene>
<feature type="compositionally biased region" description="Polar residues" evidence="1">
    <location>
        <begin position="163"/>
        <end position="179"/>
    </location>
</feature>
<sequence>MGCSNLNQKVDATLYNRNIHLAEALPTIEENFFLSPLTDKKKNEVIFSCPKRSTIKYLPLSVNDTALATAKKVDSKLQNNPEIFLMNNNIVLVHTIREFLSDLANTTLQLRITTVYREINHTAKPPQISGPDTKPIFESKSVNALVTAKNATRNTGLRRPFQRRQQATRQSYSSSGFLQAQKTQAKSTSNFDNSSLRSLNAEAFLELKAKNSISNMERAVISARESQITNFYRFQQHSMRNSRWPLFLFWIMGSFGGFNVYQAMGLLTILYALYLQIVVGRSEIWGYDFTQITRDSRKYLEILLINKYSTTSDLCTVNIKSSKFSKQTPRSNTTYLWIQPEIVDKFIMLPTLESDNTSYHKVTLGENDTNNFNPVLEDCNMVSGTTRTVYSTGISSAFKNQELENHDIDFIFCNKQRIRRRTRYHSVQQRFLECKQSKNLTESISAAQIVNYLAEIYFTNKLKTSTIKAYKFSTLGLVDSPTRITNQRIFTEFFKTLNKFSIRYLLNH</sequence>
<evidence type="ECO:0000256" key="2">
    <source>
        <dbReference type="SAM" id="Phobius"/>
    </source>
</evidence>
<name>A0A2T9Y846_9FUNG</name>
<comment type="caution">
    <text evidence="3">The sequence shown here is derived from an EMBL/GenBank/DDBJ whole genome shotgun (WGS) entry which is preliminary data.</text>
</comment>
<keyword evidence="2" id="KW-1133">Transmembrane helix</keyword>
<dbReference type="AlphaFoldDB" id="A0A2T9Y846"/>
<accession>A0A2T9Y846</accession>
<keyword evidence="2" id="KW-0812">Transmembrane</keyword>
<keyword evidence="2" id="KW-0472">Membrane</keyword>
<feature type="region of interest" description="Disordered" evidence="1">
    <location>
        <begin position="153"/>
        <end position="179"/>
    </location>
</feature>
<evidence type="ECO:0000313" key="4">
    <source>
        <dbReference type="Proteomes" id="UP000245383"/>
    </source>
</evidence>
<reference evidence="3 4" key="1">
    <citation type="journal article" date="2018" name="MBio">
        <title>Comparative Genomics Reveals the Core Gene Toolbox for the Fungus-Insect Symbiosis.</title>
        <authorList>
            <person name="Wang Y."/>
            <person name="Stata M."/>
            <person name="Wang W."/>
            <person name="Stajich J.E."/>
            <person name="White M.M."/>
            <person name="Moncalvo J.M."/>
        </authorList>
    </citation>
    <scope>NUCLEOTIDE SEQUENCE [LARGE SCALE GENOMIC DNA]</scope>
    <source>
        <strain evidence="3 4">SWE-8-4</strain>
    </source>
</reference>
<proteinExistence type="predicted"/>
<organism evidence="3 4">
    <name type="scientific">Smittium simulii</name>
    <dbReference type="NCBI Taxonomy" id="133385"/>
    <lineage>
        <taxon>Eukaryota</taxon>
        <taxon>Fungi</taxon>
        <taxon>Fungi incertae sedis</taxon>
        <taxon>Zoopagomycota</taxon>
        <taxon>Kickxellomycotina</taxon>
        <taxon>Harpellomycetes</taxon>
        <taxon>Harpellales</taxon>
        <taxon>Legeriomycetaceae</taxon>
        <taxon>Smittium</taxon>
    </lineage>
</organism>
<feature type="transmembrane region" description="Helical" evidence="2">
    <location>
        <begin position="247"/>
        <end position="274"/>
    </location>
</feature>
<dbReference type="Proteomes" id="UP000245383">
    <property type="component" value="Unassembled WGS sequence"/>
</dbReference>
<protein>
    <submittedName>
        <fullName evidence="3">Uncharacterized protein</fullName>
    </submittedName>
</protein>
<evidence type="ECO:0000256" key="1">
    <source>
        <dbReference type="SAM" id="MobiDB-lite"/>
    </source>
</evidence>
<dbReference type="STRING" id="133385.A0A2T9Y846"/>
<keyword evidence="4" id="KW-1185">Reference proteome</keyword>
<evidence type="ECO:0000313" key="3">
    <source>
        <dbReference type="EMBL" id="PVU88484.1"/>
    </source>
</evidence>
<dbReference type="EMBL" id="MBFR01000382">
    <property type="protein sequence ID" value="PVU88484.1"/>
    <property type="molecule type" value="Genomic_DNA"/>
</dbReference>